<dbReference type="SUPFAM" id="SSF53756">
    <property type="entry name" value="UDP-Glycosyltransferase/glycogen phosphorylase"/>
    <property type="match status" value="1"/>
</dbReference>
<dbReference type="GO" id="GO:0006995">
    <property type="term" value="P:cellular response to nitrogen starvation"/>
    <property type="evidence" value="ECO:0007669"/>
    <property type="project" value="EnsemblFungi"/>
</dbReference>
<feature type="non-terminal residue" evidence="3">
    <location>
        <position position="802"/>
    </location>
</feature>
<dbReference type="GO" id="GO:0005829">
    <property type="term" value="C:cytosol"/>
    <property type="evidence" value="ECO:0007669"/>
    <property type="project" value="TreeGrafter"/>
</dbReference>
<sequence length="802" mass="91647">RIITCLAMLPYVVMKHSDGVFSLRERRGQSILFGLQRLLELNKNYSTVLVGWTGEVRPANRDGLVHKDILSNTKEPQSKDEDKYYAERFIYLDEHEDVEVLENEVESLLTALYDYARAQGKAIEPVWIGAGQQGRWRTYAESIIWPCLHYISGEATDGLEERAWWADYVRYNEAYAEKVAEVYQQGDIIWIHDYHLLLLPQLLRQKLGGVSIGFFMHAPFPSSEYFRALSHRKQLLDGMLGSNVIGFHNVAYGRHFISSCARILGFDVDEFGVDAFGSRVAIVPLTIGIDVPRIESEMRASGVEEKISAIRALYPGKKILVGRDRLDSVHGLVQKLRGIEMFLTMYPEWSEKFVFIQVTTPAYFSSHKIEKKVSDLIARINGEFSTLGNPVIVHYHQHITNEEYYSLLRVADLGLFTTLRDGVNTTSLEYVVCQQYTCSPAIFSEFTGTVAALPDAIQINPWDASRFAQAIHQCLTMSSPERKKLESRLLSVIKSNSLEHWVNRFLDIIKSNIKEKNNPITPALNKQIVFEKYKSSKRRLFLFDYDGTLTPIVKDPSAAIPAGKVLRNVQALSLVPENNVWIISGRDQAFLETYLGDIKSLGLSAEHGSFLRPPESDKWINLGESIDMSWQDKVISVFQYFTERTPGSFIERKRIALTWHYRRADPDFGAYQARKCRERLEEELENEYHNGRETDKPKVELEVMRGKANLEVRPRFLNKGEICKRLVEEYPSGEPPDFVLCMGDDHTDEDMFRQLQANPKLDNCRDECGVFTATVGPSSKPTAAKWHLLDPYEVIDTLSVLN</sequence>
<dbReference type="Proteomes" id="UP000095023">
    <property type="component" value="Unassembled WGS sequence"/>
</dbReference>
<dbReference type="EMBL" id="KV453842">
    <property type="protein sequence ID" value="ODV90904.1"/>
    <property type="molecule type" value="Genomic_DNA"/>
</dbReference>
<organism evidence="3 4">
    <name type="scientific">Tortispora caseinolytica NRRL Y-17796</name>
    <dbReference type="NCBI Taxonomy" id="767744"/>
    <lineage>
        <taxon>Eukaryota</taxon>
        <taxon>Fungi</taxon>
        <taxon>Dikarya</taxon>
        <taxon>Ascomycota</taxon>
        <taxon>Saccharomycotina</taxon>
        <taxon>Trigonopsidomycetes</taxon>
        <taxon>Trigonopsidales</taxon>
        <taxon>Trigonopsidaceae</taxon>
        <taxon>Tortispora</taxon>
    </lineage>
</organism>
<dbReference type="GO" id="GO:0004805">
    <property type="term" value="F:trehalose-phosphatase activity"/>
    <property type="evidence" value="ECO:0007669"/>
    <property type="project" value="EnsemblFungi"/>
</dbReference>
<feature type="non-terminal residue" evidence="3">
    <location>
        <position position="1"/>
    </location>
</feature>
<dbReference type="CDD" id="cd03788">
    <property type="entry name" value="GT20_TPS"/>
    <property type="match status" value="1"/>
</dbReference>
<dbReference type="Gene3D" id="3.30.70.1020">
    <property type="entry name" value="Trehalose-6-phosphate phosphatase related protein, domain 2"/>
    <property type="match status" value="1"/>
</dbReference>
<accession>A0A1E4TGL0</accession>
<dbReference type="PANTHER" id="PTHR10788:SF123">
    <property type="entry name" value="TREHALOSE-PHOSPHATASE"/>
    <property type="match status" value="1"/>
</dbReference>
<dbReference type="Pfam" id="PF02358">
    <property type="entry name" value="Trehalose_PPase"/>
    <property type="match status" value="1"/>
</dbReference>
<dbReference type="AlphaFoldDB" id="A0A1E4TGL0"/>
<protein>
    <submittedName>
        <fullName evidence="3">Glycosyltransferase family 20 protein</fullName>
    </submittedName>
</protein>
<dbReference type="CDD" id="cd01627">
    <property type="entry name" value="HAD_TPP"/>
    <property type="match status" value="1"/>
</dbReference>
<dbReference type="PANTHER" id="PTHR10788">
    <property type="entry name" value="TREHALOSE-6-PHOSPHATE SYNTHASE"/>
    <property type="match status" value="1"/>
</dbReference>
<dbReference type="FunFam" id="3.40.50.1000:FF:000052">
    <property type="entry name" value="Alpha,alpha-trehalose-phosphate synthase [UDP-forming] 6"/>
    <property type="match status" value="1"/>
</dbReference>
<dbReference type="GO" id="GO:0010508">
    <property type="term" value="P:positive regulation of autophagy"/>
    <property type="evidence" value="ECO:0007669"/>
    <property type="project" value="EnsemblFungi"/>
</dbReference>
<dbReference type="GO" id="GO:0003825">
    <property type="term" value="F:alpha,alpha-trehalose-phosphate synthase (UDP-forming) activity"/>
    <property type="evidence" value="ECO:0007669"/>
    <property type="project" value="TreeGrafter"/>
</dbReference>
<comment type="similarity">
    <text evidence="1">In the N-terminal section; belongs to the glycosyltransferase 20 family.</text>
</comment>
<dbReference type="OrthoDB" id="755951at2759"/>
<evidence type="ECO:0000313" key="3">
    <source>
        <dbReference type="EMBL" id="ODV90904.1"/>
    </source>
</evidence>
<dbReference type="GO" id="GO:0005992">
    <property type="term" value="P:trehalose biosynthetic process"/>
    <property type="evidence" value="ECO:0007669"/>
    <property type="project" value="EnsemblFungi"/>
</dbReference>
<evidence type="ECO:0000256" key="1">
    <source>
        <dbReference type="ARBA" id="ARBA00005409"/>
    </source>
</evidence>
<name>A0A1E4TGL0_9ASCO</name>
<dbReference type="SUPFAM" id="SSF56784">
    <property type="entry name" value="HAD-like"/>
    <property type="match status" value="1"/>
</dbReference>
<proteinExistence type="inferred from homology"/>
<dbReference type="NCBIfam" id="TIGR00685">
    <property type="entry name" value="T6PP"/>
    <property type="match status" value="1"/>
</dbReference>
<dbReference type="GO" id="GO:0034605">
    <property type="term" value="P:cellular response to heat"/>
    <property type="evidence" value="ECO:0007669"/>
    <property type="project" value="TreeGrafter"/>
</dbReference>
<dbReference type="NCBIfam" id="TIGR01484">
    <property type="entry name" value="HAD-SF-IIB"/>
    <property type="match status" value="1"/>
</dbReference>
<dbReference type="GO" id="GO:0005946">
    <property type="term" value="C:alpha,alpha-trehalose-phosphate synthase complex (UDP-forming)"/>
    <property type="evidence" value="ECO:0007669"/>
    <property type="project" value="EnsemblFungi"/>
</dbReference>
<reference evidence="4" key="1">
    <citation type="submission" date="2016-02" db="EMBL/GenBank/DDBJ databases">
        <title>Comparative genomics of biotechnologically important yeasts.</title>
        <authorList>
            <consortium name="DOE Joint Genome Institute"/>
            <person name="Riley R."/>
            <person name="Haridas S."/>
            <person name="Wolfe K.H."/>
            <person name="Lopes M.R."/>
            <person name="Hittinger C.T."/>
            <person name="Goker M."/>
            <person name="Salamov A."/>
            <person name="Wisecaver J."/>
            <person name="Long T.M."/>
            <person name="Aerts A.L."/>
            <person name="Barry K."/>
            <person name="Choi C."/>
            <person name="Clum A."/>
            <person name="Coughlan A.Y."/>
            <person name="Deshpande S."/>
            <person name="Douglass A.P."/>
            <person name="Hanson S.J."/>
            <person name="Klenk H.-P."/>
            <person name="Labutti K."/>
            <person name="Lapidus A."/>
            <person name="Lindquist E."/>
            <person name="Lipzen A."/>
            <person name="Meier-Kolthoff J.P."/>
            <person name="Ohm R.A."/>
            <person name="Otillar R.P."/>
            <person name="Pangilinan J."/>
            <person name="Peng Y."/>
            <person name="Rokas A."/>
            <person name="Rosa C.A."/>
            <person name="Scheuner C."/>
            <person name="Sibirny A.A."/>
            <person name="Slot J.C."/>
            <person name="Stielow J.B."/>
            <person name="Sun H."/>
            <person name="Kurtzman C.P."/>
            <person name="Blackwell M."/>
            <person name="Jeffries T.W."/>
            <person name="Grigoriev I.V."/>
        </authorList>
    </citation>
    <scope>NUCLEOTIDE SEQUENCE [LARGE SCALE GENOMIC DNA]</scope>
    <source>
        <strain evidence="4">NRRL Y-17796</strain>
    </source>
</reference>
<evidence type="ECO:0000313" key="4">
    <source>
        <dbReference type="Proteomes" id="UP000095023"/>
    </source>
</evidence>
<dbReference type="Gene3D" id="3.40.50.1000">
    <property type="entry name" value="HAD superfamily/HAD-like"/>
    <property type="match status" value="1"/>
</dbReference>
<dbReference type="InterPro" id="IPR006379">
    <property type="entry name" value="HAD-SF_hydro_IIB"/>
</dbReference>
<gene>
    <name evidence="3" type="ORF">CANCADRAFT_17121</name>
</gene>
<dbReference type="GO" id="GO:0031505">
    <property type="term" value="P:fungal-type cell wall organization"/>
    <property type="evidence" value="ECO:0007669"/>
    <property type="project" value="TreeGrafter"/>
</dbReference>
<dbReference type="InterPro" id="IPR003337">
    <property type="entry name" value="Trehalose_PPase"/>
</dbReference>
<dbReference type="InterPro" id="IPR036412">
    <property type="entry name" value="HAD-like_sf"/>
</dbReference>
<dbReference type="InterPro" id="IPR001830">
    <property type="entry name" value="Glyco_trans_20"/>
</dbReference>
<dbReference type="Pfam" id="PF00982">
    <property type="entry name" value="Glyco_transf_20"/>
    <property type="match status" value="1"/>
</dbReference>
<evidence type="ECO:0000256" key="2">
    <source>
        <dbReference type="ARBA" id="ARBA00006330"/>
    </source>
</evidence>
<keyword evidence="3" id="KW-0808">Transferase</keyword>
<comment type="similarity">
    <text evidence="2">In the C-terminal section; belongs to the trehalose phosphatase family.</text>
</comment>
<keyword evidence="4" id="KW-1185">Reference proteome</keyword>
<dbReference type="InterPro" id="IPR023214">
    <property type="entry name" value="HAD_sf"/>
</dbReference>
<dbReference type="Gene3D" id="3.40.50.2000">
    <property type="entry name" value="Glycogen Phosphorylase B"/>
    <property type="match status" value="2"/>
</dbReference>